<evidence type="ECO:0000259" key="11">
    <source>
        <dbReference type="PROSITE" id="PS50011"/>
    </source>
</evidence>
<dbReference type="Pfam" id="PF07714">
    <property type="entry name" value="PK_Tyr_Ser-Thr"/>
    <property type="match status" value="1"/>
</dbReference>
<sequence>MGGRCNPIGFHLLSFLFLIPSFIIQESLAINSDGLALLEFRANIDSDPYGAFANWNSNDSTPCMWLGVLCVDGKVQMLDLSALSLEGTLAPELGKLSDLRSLVLYKNHFSGAIPKEFGELTKLEQLDLRENNLNGTIPAEIGNMLSLKRLLLCDNKFEGSIPSDLGRLNLLSELQFDENLTSMLPTEIGCVNRKFGLCIWQSSLKQLNREGSLFFPIKGALITYLNALPLPQFKLQKDSLAERQDSCCRDVPGSSKQQMAHNIRNLVPFARRRLLEQAKNLPAAPVAATSSTEQIISLPTTRSSGTFPAVPKGTKKQSHAPAPLVDPPAPPPGTNSEPADLSSQTSNAEPIVQQTSASGDLWKYLIFIPCVVILFAVVAMAIIFRKRAAKTIGPWKTGLSGQLQKAFVTGVPNLNRSELETACEDFSNIIDTIGGCTVYKGTLSSGVEIAVASIGVSSLREWSKNSEMAYRRKIDTLSRVNHKNFVNLIGYCKEDEPFNRMMVFEYAPNGTLFERLHVKEMEHLDWNARMRIIMGVAYCLQYMHHDLNPPIALSNLSSTAILLTDDYAAKLSEIGSLRPAPVSKTSGDAEPEHSELPPFVDSEVNIYSFGILLLEVISGKLPYSEEQGPLEKWAVQYLNDKRSISYMIDPTLKSSKIDELDGICEVIQQCIQTDPRQRPTMKDITSKLREVINIPPEQATPRLSPLWWAELEILSMEAT</sequence>
<evidence type="ECO:0000256" key="6">
    <source>
        <dbReference type="ARBA" id="ARBA00023136"/>
    </source>
</evidence>
<dbReference type="AlphaFoldDB" id="A0A6P5WY03"/>
<reference evidence="13" key="1">
    <citation type="submission" date="2025-08" db="UniProtKB">
        <authorList>
            <consortium name="RefSeq"/>
        </authorList>
    </citation>
    <scope>IDENTIFICATION</scope>
    <source>
        <tissue evidence="13">Fruit stalk</tissue>
    </source>
</reference>
<keyword evidence="12" id="KW-1185">Reference proteome</keyword>
<evidence type="ECO:0000313" key="13">
    <source>
        <dbReference type="RefSeq" id="XP_022720391.1"/>
    </source>
</evidence>
<evidence type="ECO:0000256" key="5">
    <source>
        <dbReference type="ARBA" id="ARBA00022989"/>
    </source>
</evidence>
<dbReference type="InterPro" id="IPR032675">
    <property type="entry name" value="LRR_dom_sf"/>
</dbReference>
<dbReference type="PANTHER" id="PTHR46084:SF1">
    <property type="entry name" value="PROTEIN MALE DISCOVERER 2"/>
    <property type="match status" value="1"/>
</dbReference>
<dbReference type="GO" id="GO:0012505">
    <property type="term" value="C:endomembrane system"/>
    <property type="evidence" value="ECO:0007669"/>
    <property type="project" value="UniProtKB-SubCell"/>
</dbReference>
<accession>A0A6P5WY03</accession>
<dbReference type="Gene3D" id="3.80.10.10">
    <property type="entry name" value="Ribonuclease Inhibitor"/>
    <property type="match status" value="1"/>
</dbReference>
<keyword evidence="4" id="KW-0677">Repeat</keyword>
<dbReference type="InterPro" id="IPR000719">
    <property type="entry name" value="Prot_kinase_dom"/>
</dbReference>
<keyword evidence="2 9" id="KW-0812">Transmembrane</keyword>
<proteinExistence type="predicted"/>
<protein>
    <submittedName>
        <fullName evidence="13">Protein MALE DISCOVERER 2-like isoform X1</fullName>
    </submittedName>
</protein>
<dbReference type="FunFam" id="3.80.10.10:FF:000627">
    <property type="entry name" value="Probable leucine-rich repeat receptor-like protein kinase At2g33170"/>
    <property type="match status" value="1"/>
</dbReference>
<evidence type="ECO:0000256" key="4">
    <source>
        <dbReference type="ARBA" id="ARBA00022737"/>
    </source>
</evidence>
<dbReference type="InterPro" id="IPR011009">
    <property type="entry name" value="Kinase-like_dom_sf"/>
</dbReference>
<evidence type="ECO:0000256" key="3">
    <source>
        <dbReference type="ARBA" id="ARBA00022729"/>
    </source>
</evidence>
<feature type="compositionally biased region" description="Pro residues" evidence="8">
    <location>
        <begin position="324"/>
        <end position="333"/>
    </location>
</feature>
<dbReference type="OrthoDB" id="291737at2759"/>
<comment type="subcellular location">
    <subcellularLocation>
        <location evidence="7">Endomembrane system</location>
        <topology evidence="7">Single-pass type I membrane protein</topology>
    </subcellularLocation>
</comment>
<dbReference type="Gene3D" id="1.10.510.10">
    <property type="entry name" value="Transferase(Phosphotransferase) domain 1"/>
    <property type="match status" value="1"/>
</dbReference>
<dbReference type="SUPFAM" id="SSF52058">
    <property type="entry name" value="L domain-like"/>
    <property type="match status" value="1"/>
</dbReference>
<name>A0A6P5WY03_DURZI</name>
<dbReference type="PROSITE" id="PS50011">
    <property type="entry name" value="PROTEIN_KINASE_DOM"/>
    <property type="match status" value="1"/>
</dbReference>
<keyword evidence="6 9" id="KW-0472">Membrane</keyword>
<feature type="signal peptide" evidence="10">
    <location>
        <begin position="1"/>
        <end position="29"/>
    </location>
</feature>
<evidence type="ECO:0000256" key="7">
    <source>
        <dbReference type="ARBA" id="ARBA00046288"/>
    </source>
</evidence>
<evidence type="ECO:0000313" key="12">
    <source>
        <dbReference type="Proteomes" id="UP000515121"/>
    </source>
</evidence>
<keyword evidence="5 9" id="KW-1133">Transmembrane helix</keyword>
<organism evidence="12 13">
    <name type="scientific">Durio zibethinus</name>
    <name type="common">Durian</name>
    <dbReference type="NCBI Taxonomy" id="66656"/>
    <lineage>
        <taxon>Eukaryota</taxon>
        <taxon>Viridiplantae</taxon>
        <taxon>Streptophyta</taxon>
        <taxon>Embryophyta</taxon>
        <taxon>Tracheophyta</taxon>
        <taxon>Spermatophyta</taxon>
        <taxon>Magnoliopsida</taxon>
        <taxon>eudicotyledons</taxon>
        <taxon>Gunneridae</taxon>
        <taxon>Pentapetalae</taxon>
        <taxon>rosids</taxon>
        <taxon>malvids</taxon>
        <taxon>Malvales</taxon>
        <taxon>Malvaceae</taxon>
        <taxon>Helicteroideae</taxon>
        <taxon>Durio</taxon>
    </lineage>
</organism>
<evidence type="ECO:0000256" key="1">
    <source>
        <dbReference type="ARBA" id="ARBA00022614"/>
    </source>
</evidence>
<evidence type="ECO:0000256" key="2">
    <source>
        <dbReference type="ARBA" id="ARBA00022692"/>
    </source>
</evidence>
<dbReference type="Proteomes" id="UP000515121">
    <property type="component" value="Unplaced"/>
</dbReference>
<dbReference type="InterPro" id="IPR001245">
    <property type="entry name" value="Ser-Thr/Tyr_kinase_cat_dom"/>
</dbReference>
<dbReference type="GO" id="GO:0004672">
    <property type="term" value="F:protein kinase activity"/>
    <property type="evidence" value="ECO:0007669"/>
    <property type="project" value="InterPro"/>
</dbReference>
<dbReference type="PANTHER" id="PTHR46084">
    <property type="entry name" value="PROTEIN MALE DISCOVERER 2"/>
    <property type="match status" value="1"/>
</dbReference>
<dbReference type="KEGG" id="dzi:111278140"/>
<feature type="domain" description="Protein kinase" evidence="11">
    <location>
        <begin position="424"/>
        <end position="692"/>
    </location>
</feature>
<gene>
    <name evidence="13" type="primary">LOC111278140</name>
</gene>
<dbReference type="Gene3D" id="3.30.200.20">
    <property type="entry name" value="Phosphorylase Kinase, domain 1"/>
    <property type="match status" value="1"/>
</dbReference>
<dbReference type="Pfam" id="PF08263">
    <property type="entry name" value="LRRNT_2"/>
    <property type="match status" value="1"/>
</dbReference>
<dbReference type="FunFam" id="3.30.200.20:FF:000489">
    <property type="entry name" value="Inactive receptor-like serine/threonine-protein kinase"/>
    <property type="match status" value="1"/>
</dbReference>
<dbReference type="GO" id="GO:0005524">
    <property type="term" value="F:ATP binding"/>
    <property type="evidence" value="ECO:0007669"/>
    <property type="project" value="InterPro"/>
</dbReference>
<evidence type="ECO:0000256" key="10">
    <source>
        <dbReference type="SAM" id="SignalP"/>
    </source>
</evidence>
<feature type="transmembrane region" description="Helical" evidence="9">
    <location>
        <begin position="361"/>
        <end position="384"/>
    </location>
</feature>
<dbReference type="GeneID" id="111278140"/>
<dbReference type="Pfam" id="PF00560">
    <property type="entry name" value="LRR_1"/>
    <property type="match status" value="2"/>
</dbReference>
<evidence type="ECO:0000256" key="9">
    <source>
        <dbReference type="SAM" id="Phobius"/>
    </source>
</evidence>
<feature type="compositionally biased region" description="Polar residues" evidence="8">
    <location>
        <begin position="334"/>
        <end position="347"/>
    </location>
</feature>
<feature type="region of interest" description="Disordered" evidence="8">
    <location>
        <begin position="301"/>
        <end position="347"/>
    </location>
</feature>
<keyword evidence="1" id="KW-0433">Leucine-rich repeat</keyword>
<evidence type="ECO:0000256" key="8">
    <source>
        <dbReference type="SAM" id="MobiDB-lite"/>
    </source>
</evidence>
<dbReference type="SUPFAM" id="SSF56112">
    <property type="entry name" value="Protein kinase-like (PK-like)"/>
    <property type="match status" value="1"/>
</dbReference>
<dbReference type="InterPro" id="IPR013210">
    <property type="entry name" value="LRR_N_plant-typ"/>
</dbReference>
<dbReference type="InterPro" id="IPR001611">
    <property type="entry name" value="Leu-rich_rpt"/>
</dbReference>
<keyword evidence="3 10" id="KW-0732">Signal</keyword>
<dbReference type="RefSeq" id="XP_022720391.1">
    <property type="nucleotide sequence ID" value="XM_022864656.1"/>
</dbReference>
<feature type="chain" id="PRO_5028395666" evidence="10">
    <location>
        <begin position="30"/>
        <end position="719"/>
    </location>
</feature>